<dbReference type="InterPro" id="IPR017941">
    <property type="entry name" value="Rieske_2Fe-2S"/>
</dbReference>
<evidence type="ECO:0000256" key="4">
    <source>
        <dbReference type="ARBA" id="ARBA00023014"/>
    </source>
</evidence>
<organism evidence="6 7">
    <name type="scientific">Candidatus Carbonibacillus altaicus</name>
    <dbReference type="NCBI Taxonomy" id="2163959"/>
    <lineage>
        <taxon>Bacteria</taxon>
        <taxon>Bacillati</taxon>
        <taxon>Bacillota</taxon>
        <taxon>Bacilli</taxon>
        <taxon>Bacillales</taxon>
        <taxon>Candidatus Carbonibacillus</taxon>
    </lineage>
</organism>
<dbReference type="PROSITE" id="PS51296">
    <property type="entry name" value="RIESKE"/>
    <property type="match status" value="1"/>
</dbReference>
<evidence type="ECO:0000256" key="1">
    <source>
        <dbReference type="ARBA" id="ARBA00022714"/>
    </source>
</evidence>
<dbReference type="EMBL" id="PEBX01000042">
    <property type="protein sequence ID" value="PTQ56160.1"/>
    <property type="molecule type" value="Genomic_DNA"/>
</dbReference>
<dbReference type="Proteomes" id="UP000244338">
    <property type="component" value="Unassembled WGS sequence"/>
</dbReference>
<keyword evidence="4" id="KW-0411">Iron-sulfur</keyword>
<gene>
    <name evidence="6" type="ORF">BSOLF_0766</name>
</gene>
<feature type="domain" description="Rieske" evidence="5">
    <location>
        <begin position="44"/>
        <end position="137"/>
    </location>
</feature>
<dbReference type="GO" id="GO:0051537">
    <property type="term" value="F:2 iron, 2 sulfur cluster binding"/>
    <property type="evidence" value="ECO:0007669"/>
    <property type="project" value="UniProtKB-KW"/>
</dbReference>
<evidence type="ECO:0000256" key="3">
    <source>
        <dbReference type="ARBA" id="ARBA00023004"/>
    </source>
</evidence>
<name>A0A2R6Y0H4_9BACL</name>
<evidence type="ECO:0000259" key="5">
    <source>
        <dbReference type="PROSITE" id="PS51296"/>
    </source>
</evidence>
<keyword evidence="3" id="KW-0408">Iron</keyword>
<proteinExistence type="predicted"/>
<dbReference type="GO" id="GO:0046872">
    <property type="term" value="F:metal ion binding"/>
    <property type="evidence" value="ECO:0007669"/>
    <property type="project" value="UniProtKB-KW"/>
</dbReference>
<accession>A0A2R6Y0H4</accession>
<keyword evidence="2" id="KW-0479">Metal-binding</keyword>
<evidence type="ECO:0000256" key="2">
    <source>
        <dbReference type="ARBA" id="ARBA00022723"/>
    </source>
</evidence>
<dbReference type="GO" id="GO:0016705">
    <property type="term" value="F:oxidoreductase activity, acting on paired donors, with incorporation or reduction of molecular oxygen"/>
    <property type="evidence" value="ECO:0007669"/>
    <property type="project" value="UniProtKB-ARBA"/>
</dbReference>
<reference evidence="7" key="1">
    <citation type="journal article" date="2018" name="Sci. Rep.">
        <title>Lignite coal burning seam in the remote Altai Mountains harbors a hydrogen-driven thermophilic microbial community.</title>
        <authorList>
            <person name="Kadnikov V.V."/>
            <person name="Mardanov A.V."/>
            <person name="Ivasenko D.A."/>
            <person name="Antsiferov D.V."/>
            <person name="Beletsky A.V."/>
            <person name="Karnachuk O.V."/>
            <person name="Ravin N.V."/>
        </authorList>
    </citation>
    <scope>NUCLEOTIDE SEQUENCE [LARGE SCALE GENOMIC DNA]</scope>
</reference>
<dbReference type="AlphaFoldDB" id="A0A2R6Y0H4"/>
<dbReference type="SUPFAM" id="SSF50022">
    <property type="entry name" value="ISP domain"/>
    <property type="match status" value="1"/>
</dbReference>
<dbReference type="InterPro" id="IPR036922">
    <property type="entry name" value="Rieske_2Fe-2S_sf"/>
</dbReference>
<evidence type="ECO:0000313" key="7">
    <source>
        <dbReference type="Proteomes" id="UP000244338"/>
    </source>
</evidence>
<sequence length="144" mass="16315">MMNRREFWHEMAKSLFDTVKAVAAPLVEMYAERIEDTVDGLNGITWVPVSDRPARSPGAANLVFVGREAYYLYISRHGVLKAFESRCSRCGDLLTNIAEAKTVKCFTCGAEWDMLREEGTLKPREVPVKVEDGRLYLGVMMHEP</sequence>
<dbReference type="GO" id="GO:0004497">
    <property type="term" value="F:monooxygenase activity"/>
    <property type="evidence" value="ECO:0007669"/>
    <property type="project" value="UniProtKB-ARBA"/>
</dbReference>
<protein>
    <recommendedName>
        <fullName evidence="5">Rieske domain-containing protein</fullName>
    </recommendedName>
</protein>
<evidence type="ECO:0000313" key="6">
    <source>
        <dbReference type="EMBL" id="PTQ56160.1"/>
    </source>
</evidence>
<comment type="caution">
    <text evidence="6">The sequence shown here is derived from an EMBL/GenBank/DDBJ whole genome shotgun (WGS) entry which is preliminary data.</text>
</comment>
<keyword evidence="1" id="KW-0001">2Fe-2S</keyword>